<evidence type="ECO:0000313" key="2">
    <source>
        <dbReference type="EMBL" id="EMS60442.1"/>
    </source>
</evidence>
<gene>
    <name evidence="2" type="ORF">TRIUR3_28734</name>
</gene>
<organism evidence="2">
    <name type="scientific">Triticum urartu</name>
    <name type="common">Red wild einkorn</name>
    <name type="synonym">Crithodium urartu</name>
    <dbReference type="NCBI Taxonomy" id="4572"/>
    <lineage>
        <taxon>Eukaryota</taxon>
        <taxon>Viridiplantae</taxon>
        <taxon>Streptophyta</taxon>
        <taxon>Embryophyta</taxon>
        <taxon>Tracheophyta</taxon>
        <taxon>Spermatophyta</taxon>
        <taxon>Magnoliopsida</taxon>
        <taxon>Liliopsida</taxon>
        <taxon>Poales</taxon>
        <taxon>Poaceae</taxon>
        <taxon>BOP clade</taxon>
        <taxon>Pooideae</taxon>
        <taxon>Triticodae</taxon>
        <taxon>Triticeae</taxon>
        <taxon>Triticinae</taxon>
        <taxon>Triticum</taxon>
    </lineage>
</organism>
<reference evidence="2" key="1">
    <citation type="journal article" date="2013" name="Nature">
        <title>Draft genome of the wheat A-genome progenitor Triticum urartu.</title>
        <authorList>
            <person name="Ling H.Q."/>
            <person name="Zhao S."/>
            <person name="Liu D."/>
            <person name="Wang J."/>
            <person name="Sun H."/>
            <person name="Zhang C."/>
            <person name="Fan H."/>
            <person name="Li D."/>
            <person name="Dong L."/>
            <person name="Tao Y."/>
            <person name="Gao C."/>
            <person name="Wu H."/>
            <person name="Li Y."/>
            <person name="Cui Y."/>
            <person name="Guo X."/>
            <person name="Zheng S."/>
            <person name="Wang B."/>
            <person name="Yu K."/>
            <person name="Liang Q."/>
            <person name="Yang W."/>
            <person name="Lou X."/>
            <person name="Chen J."/>
            <person name="Feng M."/>
            <person name="Jian J."/>
            <person name="Zhang X."/>
            <person name="Luo G."/>
            <person name="Jiang Y."/>
            <person name="Liu J."/>
            <person name="Wang Z."/>
            <person name="Sha Y."/>
            <person name="Zhang B."/>
            <person name="Wu H."/>
            <person name="Tang D."/>
            <person name="Shen Q."/>
            <person name="Xue P."/>
            <person name="Zou S."/>
            <person name="Wang X."/>
            <person name="Liu X."/>
            <person name="Wang F."/>
            <person name="Yang Y."/>
            <person name="An X."/>
            <person name="Dong Z."/>
            <person name="Zhang K."/>
            <person name="Zhang X."/>
            <person name="Luo M.C."/>
            <person name="Dvorak J."/>
            <person name="Tong Y."/>
            <person name="Wang J."/>
            <person name="Yang H."/>
            <person name="Li Z."/>
            <person name="Wang D."/>
            <person name="Zhang A."/>
            <person name="Wang J."/>
        </authorList>
    </citation>
    <scope>NUCLEOTIDE SEQUENCE</scope>
</reference>
<name>M7ZJZ6_TRIUA</name>
<evidence type="ECO:0000256" key="1">
    <source>
        <dbReference type="SAM" id="MobiDB-lite"/>
    </source>
</evidence>
<feature type="region of interest" description="Disordered" evidence="1">
    <location>
        <begin position="1"/>
        <end position="21"/>
    </location>
</feature>
<sequence>MTTRTGTASIPQPKPSRNSLTHGVRARLVAGIERSVIDGCGGVAEQDQAGRGGG</sequence>
<dbReference type="EMBL" id="KD108869">
    <property type="protein sequence ID" value="EMS60442.1"/>
    <property type="molecule type" value="Genomic_DNA"/>
</dbReference>
<proteinExistence type="predicted"/>
<protein>
    <submittedName>
        <fullName evidence="2">Uncharacterized protein</fullName>
    </submittedName>
</protein>
<accession>M7ZJZ6</accession>
<dbReference type="AlphaFoldDB" id="M7ZJZ6"/>